<accession>A0A8X6SAS2</accession>
<protein>
    <submittedName>
        <fullName evidence="2">Uncharacterized protein</fullName>
    </submittedName>
</protein>
<comment type="caution">
    <text evidence="2">The sequence shown here is derived from an EMBL/GenBank/DDBJ whole genome shotgun (WGS) entry which is preliminary data.</text>
</comment>
<feature type="region of interest" description="Disordered" evidence="1">
    <location>
        <begin position="1"/>
        <end position="39"/>
    </location>
</feature>
<dbReference type="Proteomes" id="UP000887159">
    <property type="component" value="Unassembled WGS sequence"/>
</dbReference>
<name>A0A8X6SAS2_TRICX</name>
<evidence type="ECO:0000313" key="3">
    <source>
        <dbReference type="Proteomes" id="UP000887159"/>
    </source>
</evidence>
<sequence length="122" mass="14119">MKTQQGGPVRSRKGRERNDSSYIEERTRSSNKNARRGGAMGPQFLFIFDKGTVYRIMIAEEHLKNKLFKHELKARSLDVNATNCVCCYYADTLGNTSPAVNKEFRYCKWCYKRNQHVESSLS</sequence>
<feature type="compositionally biased region" description="Basic and acidic residues" evidence="1">
    <location>
        <begin position="16"/>
        <end position="28"/>
    </location>
</feature>
<evidence type="ECO:0000256" key="1">
    <source>
        <dbReference type="SAM" id="MobiDB-lite"/>
    </source>
</evidence>
<dbReference type="EMBL" id="BMAU01021248">
    <property type="protein sequence ID" value="GFY05076.1"/>
    <property type="molecule type" value="Genomic_DNA"/>
</dbReference>
<reference evidence="2" key="1">
    <citation type="submission" date="2020-08" db="EMBL/GenBank/DDBJ databases">
        <title>Multicomponent nature underlies the extraordinary mechanical properties of spider dragline silk.</title>
        <authorList>
            <person name="Kono N."/>
            <person name="Nakamura H."/>
            <person name="Mori M."/>
            <person name="Yoshida Y."/>
            <person name="Ohtoshi R."/>
            <person name="Malay A.D."/>
            <person name="Moran D.A.P."/>
            <person name="Tomita M."/>
            <person name="Numata K."/>
            <person name="Arakawa K."/>
        </authorList>
    </citation>
    <scope>NUCLEOTIDE SEQUENCE</scope>
</reference>
<dbReference type="AlphaFoldDB" id="A0A8X6SAS2"/>
<proteinExistence type="predicted"/>
<organism evidence="2 3">
    <name type="scientific">Trichonephila clavipes</name>
    <name type="common">Golden silk orbweaver</name>
    <name type="synonym">Nephila clavipes</name>
    <dbReference type="NCBI Taxonomy" id="2585209"/>
    <lineage>
        <taxon>Eukaryota</taxon>
        <taxon>Metazoa</taxon>
        <taxon>Ecdysozoa</taxon>
        <taxon>Arthropoda</taxon>
        <taxon>Chelicerata</taxon>
        <taxon>Arachnida</taxon>
        <taxon>Araneae</taxon>
        <taxon>Araneomorphae</taxon>
        <taxon>Entelegynae</taxon>
        <taxon>Araneoidea</taxon>
        <taxon>Nephilidae</taxon>
        <taxon>Trichonephila</taxon>
    </lineage>
</organism>
<keyword evidence="3" id="KW-1185">Reference proteome</keyword>
<evidence type="ECO:0000313" key="2">
    <source>
        <dbReference type="EMBL" id="GFY05076.1"/>
    </source>
</evidence>
<gene>
    <name evidence="2" type="ORF">TNCV_562081</name>
</gene>